<comment type="caution">
    <text evidence="5">The sequence shown here is derived from an EMBL/GenBank/DDBJ whole genome shotgun (WGS) entry which is preliminary data.</text>
</comment>
<dbReference type="EMBL" id="SMKS01000015">
    <property type="protein sequence ID" value="TDD06703.1"/>
    <property type="molecule type" value="Genomic_DNA"/>
</dbReference>
<reference evidence="5 6" key="1">
    <citation type="submission" date="2019-03" db="EMBL/GenBank/DDBJ databases">
        <title>Draft genome sequences of novel Actinobacteria.</title>
        <authorList>
            <person name="Sahin N."/>
            <person name="Ay H."/>
            <person name="Saygin H."/>
        </authorList>
    </citation>
    <scope>NUCLEOTIDE SEQUENCE [LARGE SCALE GENOMIC DNA]</scope>
    <source>
        <strain evidence="5 6">16K309</strain>
    </source>
</reference>
<evidence type="ECO:0000313" key="5">
    <source>
        <dbReference type="EMBL" id="TDD06703.1"/>
    </source>
</evidence>
<dbReference type="Gene3D" id="1.10.10.60">
    <property type="entry name" value="Homeodomain-like"/>
    <property type="match status" value="1"/>
</dbReference>
<dbReference type="GO" id="GO:0003700">
    <property type="term" value="F:DNA-binding transcription factor activity"/>
    <property type="evidence" value="ECO:0007669"/>
    <property type="project" value="InterPro"/>
</dbReference>
<dbReference type="InterPro" id="IPR046532">
    <property type="entry name" value="DUF6597"/>
</dbReference>
<organism evidence="5 6">
    <name type="scientific">Saccharopolyspora terrae</name>
    <dbReference type="NCBI Taxonomy" id="2530384"/>
    <lineage>
        <taxon>Bacteria</taxon>
        <taxon>Bacillati</taxon>
        <taxon>Actinomycetota</taxon>
        <taxon>Actinomycetes</taxon>
        <taxon>Pseudonocardiales</taxon>
        <taxon>Pseudonocardiaceae</taxon>
        <taxon>Saccharopolyspora</taxon>
    </lineage>
</organism>
<gene>
    <name evidence="5" type="ORF">E1181_11955</name>
</gene>
<dbReference type="InterPro" id="IPR018060">
    <property type="entry name" value="HTH_AraC"/>
</dbReference>
<dbReference type="InterPro" id="IPR050204">
    <property type="entry name" value="AraC_XylS_family_regulators"/>
</dbReference>
<dbReference type="Pfam" id="PF12833">
    <property type="entry name" value="HTH_18"/>
    <property type="match status" value="1"/>
</dbReference>
<dbReference type="AlphaFoldDB" id="A0A4R4VTT1"/>
<dbReference type="SUPFAM" id="SSF46689">
    <property type="entry name" value="Homeodomain-like"/>
    <property type="match status" value="1"/>
</dbReference>
<keyword evidence="2" id="KW-0238">DNA-binding</keyword>
<accession>A0A4R4VTT1</accession>
<keyword evidence="6" id="KW-1185">Reference proteome</keyword>
<dbReference type="PROSITE" id="PS01124">
    <property type="entry name" value="HTH_ARAC_FAMILY_2"/>
    <property type="match status" value="1"/>
</dbReference>
<proteinExistence type="predicted"/>
<feature type="domain" description="HTH araC/xylS-type" evidence="4">
    <location>
        <begin position="160"/>
        <end position="261"/>
    </location>
</feature>
<dbReference type="InterPro" id="IPR009057">
    <property type="entry name" value="Homeodomain-like_sf"/>
</dbReference>
<evidence type="ECO:0000313" key="6">
    <source>
        <dbReference type="Proteomes" id="UP000295674"/>
    </source>
</evidence>
<dbReference type="PANTHER" id="PTHR46796">
    <property type="entry name" value="HTH-TYPE TRANSCRIPTIONAL ACTIVATOR RHAS-RELATED"/>
    <property type="match status" value="1"/>
</dbReference>
<dbReference type="Pfam" id="PF20240">
    <property type="entry name" value="DUF6597"/>
    <property type="match status" value="1"/>
</dbReference>
<evidence type="ECO:0000259" key="4">
    <source>
        <dbReference type="PROSITE" id="PS01124"/>
    </source>
</evidence>
<sequence>MSKAGRPEAIVRPRAGERAFEVERLEPDPALAEFVDYYWLVRWNVSGQHRQQVVPQPRVHVAAEDGRLFVHGVSREPFFRTLTGVGHVLGAAFHPGGFRALLKGSVGAISGTVRTAEDVLGHDDRTAAERILATSETAEIVPVLDAYLLACEPEPDPTGREATDLVNEAQQRSDIVRAEQLAQHAGLSLRSLQRLFASHVGIGPKWVIQRSRILDATAAAHSGEPVDWSELAAQLGFSDQAHLTRAFTQVVGTSPATYRRDPGTAG</sequence>
<dbReference type="RefSeq" id="WP_132674061.1">
    <property type="nucleotide sequence ID" value="NZ_SMKS01000015.1"/>
</dbReference>
<dbReference type="GO" id="GO:0043565">
    <property type="term" value="F:sequence-specific DNA binding"/>
    <property type="evidence" value="ECO:0007669"/>
    <property type="project" value="InterPro"/>
</dbReference>
<evidence type="ECO:0000256" key="2">
    <source>
        <dbReference type="ARBA" id="ARBA00023125"/>
    </source>
</evidence>
<keyword evidence="3" id="KW-0804">Transcription</keyword>
<dbReference type="OrthoDB" id="2559672at2"/>
<evidence type="ECO:0000256" key="1">
    <source>
        <dbReference type="ARBA" id="ARBA00023015"/>
    </source>
</evidence>
<evidence type="ECO:0000256" key="3">
    <source>
        <dbReference type="ARBA" id="ARBA00023163"/>
    </source>
</evidence>
<name>A0A4R4VTT1_9PSEU</name>
<dbReference type="SMART" id="SM00342">
    <property type="entry name" value="HTH_ARAC"/>
    <property type="match status" value="1"/>
</dbReference>
<protein>
    <submittedName>
        <fullName evidence="5">AraC family transcriptional regulator</fullName>
    </submittedName>
</protein>
<dbReference type="Proteomes" id="UP000295674">
    <property type="component" value="Unassembled WGS sequence"/>
</dbReference>
<keyword evidence="1" id="KW-0805">Transcription regulation</keyword>